<dbReference type="PANTHER" id="PTHR43289">
    <property type="entry name" value="MITOGEN-ACTIVATED PROTEIN KINASE KINASE KINASE 20-RELATED"/>
    <property type="match status" value="1"/>
</dbReference>
<feature type="compositionally biased region" description="Gly residues" evidence="5">
    <location>
        <begin position="498"/>
        <end position="512"/>
    </location>
</feature>
<evidence type="ECO:0000259" key="7">
    <source>
        <dbReference type="PROSITE" id="PS50011"/>
    </source>
</evidence>
<evidence type="ECO:0000256" key="5">
    <source>
        <dbReference type="SAM" id="MobiDB-lite"/>
    </source>
</evidence>
<feature type="region of interest" description="Disordered" evidence="5">
    <location>
        <begin position="306"/>
        <end position="548"/>
    </location>
</feature>
<gene>
    <name evidence="8" type="ORF">ACFOVU_14670</name>
</gene>
<evidence type="ECO:0000256" key="4">
    <source>
        <dbReference type="ARBA" id="ARBA00022840"/>
    </source>
</evidence>
<evidence type="ECO:0000256" key="3">
    <source>
        <dbReference type="ARBA" id="ARBA00022777"/>
    </source>
</evidence>
<evidence type="ECO:0000256" key="2">
    <source>
        <dbReference type="ARBA" id="ARBA00022741"/>
    </source>
</evidence>
<dbReference type="CDD" id="cd14014">
    <property type="entry name" value="STKc_PknB_like"/>
    <property type="match status" value="1"/>
</dbReference>
<feature type="compositionally biased region" description="Low complexity" evidence="5">
    <location>
        <begin position="424"/>
        <end position="435"/>
    </location>
</feature>
<dbReference type="InterPro" id="IPR008271">
    <property type="entry name" value="Ser/Thr_kinase_AS"/>
</dbReference>
<keyword evidence="6" id="KW-1133">Transmembrane helix</keyword>
<keyword evidence="3 8" id="KW-0418">Kinase</keyword>
<protein>
    <submittedName>
        <fullName evidence="8">Protein kinase</fullName>
    </submittedName>
</protein>
<comment type="caution">
    <text evidence="8">The sequence shown here is derived from an EMBL/GenBank/DDBJ whole genome shotgun (WGS) entry which is preliminary data.</text>
</comment>
<dbReference type="Proteomes" id="UP001595847">
    <property type="component" value="Unassembled WGS sequence"/>
</dbReference>
<keyword evidence="1" id="KW-0808">Transferase</keyword>
<name>A0ABV8FP61_9ACTN</name>
<feature type="compositionally biased region" description="Pro residues" evidence="5">
    <location>
        <begin position="366"/>
        <end position="388"/>
    </location>
</feature>
<organism evidence="8 9">
    <name type="scientific">Nocardiopsis sediminis</name>
    <dbReference type="NCBI Taxonomy" id="1778267"/>
    <lineage>
        <taxon>Bacteria</taxon>
        <taxon>Bacillati</taxon>
        <taxon>Actinomycetota</taxon>
        <taxon>Actinomycetes</taxon>
        <taxon>Streptosporangiales</taxon>
        <taxon>Nocardiopsidaceae</taxon>
        <taxon>Nocardiopsis</taxon>
    </lineage>
</organism>
<dbReference type="RefSeq" id="WP_378533895.1">
    <property type="nucleotide sequence ID" value="NZ_JBHSBH010000009.1"/>
</dbReference>
<feature type="compositionally biased region" description="Basic and acidic residues" evidence="5">
    <location>
        <begin position="306"/>
        <end position="316"/>
    </location>
</feature>
<keyword evidence="4" id="KW-0067">ATP-binding</keyword>
<evidence type="ECO:0000313" key="8">
    <source>
        <dbReference type="EMBL" id="MFC3997174.1"/>
    </source>
</evidence>
<feature type="compositionally biased region" description="Low complexity" evidence="5">
    <location>
        <begin position="513"/>
        <end position="544"/>
    </location>
</feature>
<keyword evidence="6" id="KW-0472">Membrane</keyword>
<evidence type="ECO:0000256" key="1">
    <source>
        <dbReference type="ARBA" id="ARBA00022679"/>
    </source>
</evidence>
<feature type="compositionally biased region" description="Low complexity" evidence="5">
    <location>
        <begin position="353"/>
        <end position="365"/>
    </location>
</feature>
<keyword evidence="9" id="KW-1185">Reference proteome</keyword>
<feature type="domain" description="Protein kinase" evidence="7">
    <location>
        <begin position="18"/>
        <end position="266"/>
    </location>
</feature>
<dbReference type="EMBL" id="JBHSBH010000009">
    <property type="protein sequence ID" value="MFC3997174.1"/>
    <property type="molecule type" value="Genomic_DNA"/>
</dbReference>
<sequence length="582" mass="58450">MTGTGPLTDDDPRTVGGYTLTGRLGQGGQGVVYLGQGSDGVPVAVKTLHADDLDAAGLRRQLAEEVETARRVARFCTAQVLAADIDADPPYVVSEYIDGPTLREVVRRDGPLRGAALERLAVGTLTAIAAIHQAGIVHRDFKPGNVLMGPDGPRVIDFGIARALEGTAIVTSRIAGTPAYMAPEQITGGAMGPPVDLFAWAGTIVYAANGHGPFGQDSMQAILQRVLYEPADLGQLEGNLRRIAERCLDKDARGRPSAAETLLGILGVEAAAAASAVAPAPDAAPAAELPLQTLAAGVVAAAAPEAQERAAADVHRTHPSLPRQQPQGRPGPAPHSGPQQPMGPRPPAPPTGPQFSPQYPGQYGPPAGPPGGGPPPGGHPSGPYPAQPGAPAGGWAQPGGQQMSQNPPGPGGPGPQGPQPGRPGAPTGWESGPNPAVGPNPATGPGPGFAPTGPGPAYPTGPGQGYGPAGRQGYPTGPEQGFGASGRQGYPGPDQGYGTPGGPQGYPGGPDQGYGPAPAQQPGAQPAQWGPGAQTGAPAWQQQPEQPRRAGTGMVVGLLSLVAVLVIVGAGLLIWAFTLIDG</sequence>
<dbReference type="PROSITE" id="PS50011">
    <property type="entry name" value="PROTEIN_KINASE_DOM"/>
    <property type="match status" value="1"/>
</dbReference>
<evidence type="ECO:0000313" key="9">
    <source>
        <dbReference type="Proteomes" id="UP001595847"/>
    </source>
</evidence>
<feature type="compositionally biased region" description="Low complexity" evidence="5">
    <location>
        <begin position="389"/>
        <end position="406"/>
    </location>
</feature>
<dbReference type="InterPro" id="IPR000719">
    <property type="entry name" value="Prot_kinase_dom"/>
</dbReference>
<feature type="transmembrane region" description="Helical" evidence="6">
    <location>
        <begin position="554"/>
        <end position="580"/>
    </location>
</feature>
<feature type="compositionally biased region" description="Pro residues" evidence="5">
    <location>
        <begin position="329"/>
        <end position="352"/>
    </location>
</feature>
<dbReference type="GO" id="GO:0016301">
    <property type="term" value="F:kinase activity"/>
    <property type="evidence" value="ECO:0007669"/>
    <property type="project" value="UniProtKB-KW"/>
</dbReference>
<dbReference type="Gene3D" id="3.30.200.20">
    <property type="entry name" value="Phosphorylase Kinase, domain 1"/>
    <property type="match status" value="1"/>
</dbReference>
<dbReference type="PANTHER" id="PTHR43289:SF34">
    <property type="entry name" value="SERINE_THREONINE-PROTEIN KINASE YBDM-RELATED"/>
    <property type="match status" value="1"/>
</dbReference>
<accession>A0ABV8FP61</accession>
<dbReference type="InterPro" id="IPR011009">
    <property type="entry name" value="Kinase-like_dom_sf"/>
</dbReference>
<reference evidence="9" key="1">
    <citation type="journal article" date="2019" name="Int. J. Syst. Evol. Microbiol.">
        <title>The Global Catalogue of Microorganisms (GCM) 10K type strain sequencing project: providing services to taxonomists for standard genome sequencing and annotation.</title>
        <authorList>
            <consortium name="The Broad Institute Genomics Platform"/>
            <consortium name="The Broad Institute Genome Sequencing Center for Infectious Disease"/>
            <person name="Wu L."/>
            <person name="Ma J."/>
        </authorList>
    </citation>
    <scope>NUCLEOTIDE SEQUENCE [LARGE SCALE GENOMIC DNA]</scope>
    <source>
        <strain evidence="9">TBRC 1826</strain>
    </source>
</reference>
<proteinExistence type="predicted"/>
<evidence type="ECO:0000256" key="6">
    <source>
        <dbReference type="SAM" id="Phobius"/>
    </source>
</evidence>
<keyword evidence="6" id="KW-0812">Transmembrane</keyword>
<keyword evidence="2" id="KW-0547">Nucleotide-binding</keyword>
<dbReference type="SUPFAM" id="SSF56112">
    <property type="entry name" value="Protein kinase-like (PK-like)"/>
    <property type="match status" value="1"/>
</dbReference>
<dbReference type="PROSITE" id="PS00108">
    <property type="entry name" value="PROTEIN_KINASE_ST"/>
    <property type="match status" value="1"/>
</dbReference>
<dbReference type="Pfam" id="PF00069">
    <property type="entry name" value="Pkinase"/>
    <property type="match status" value="1"/>
</dbReference>
<dbReference type="Gene3D" id="1.10.510.10">
    <property type="entry name" value="Transferase(Phosphotransferase) domain 1"/>
    <property type="match status" value="1"/>
</dbReference>
<feature type="compositionally biased region" description="Pro residues" evidence="5">
    <location>
        <begin position="407"/>
        <end position="423"/>
    </location>
</feature>
<feature type="compositionally biased region" description="Low complexity" evidence="5">
    <location>
        <begin position="488"/>
        <end position="497"/>
    </location>
</feature>